<organism evidence="2 3">
    <name type="scientific">Streptomyces filipinensis</name>
    <dbReference type="NCBI Taxonomy" id="66887"/>
    <lineage>
        <taxon>Bacteria</taxon>
        <taxon>Bacillati</taxon>
        <taxon>Actinomycetota</taxon>
        <taxon>Actinomycetes</taxon>
        <taxon>Kitasatosporales</taxon>
        <taxon>Streptomycetaceae</taxon>
        <taxon>Streptomyces</taxon>
    </lineage>
</organism>
<dbReference type="EMBL" id="BMTD01000033">
    <property type="protein sequence ID" value="GGV28284.1"/>
    <property type="molecule type" value="Genomic_DNA"/>
</dbReference>
<evidence type="ECO:0000259" key="1">
    <source>
        <dbReference type="Pfam" id="PF20703"/>
    </source>
</evidence>
<evidence type="ECO:0000313" key="2">
    <source>
        <dbReference type="EMBL" id="GGV28284.1"/>
    </source>
</evidence>
<comment type="caution">
    <text evidence="2">The sequence shown here is derived from an EMBL/GenBank/DDBJ whole genome shotgun (WGS) entry which is preliminary data.</text>
</comment>
<sequence length="1453" mass="155086">MNGVTPWPRRLVVVAVDEYFTEDEAFTAGIQQQVETITGWLADPAMEAERRFEVAQPKELTQPEDLRLFLTEQELAQAQWDQALVVYITGHGLRGQTRRHYLTFGHTSPDRLLGTAFPTSELITQVMDSEAEHVLVLVDSCFAGSLKSELGLLFEELCTQRRDLKTLAVITSGNFEQEPRQGEFTQLLNLALDKARDESAGFTAPHLSFEEWEKLLNTVGDENPGLLRALWVWPDSRRHEPSLCLPNPHYQPREQVVEASRQPVSLSASTLEQYWLARASGRTDDDDPGWYFSGRQTLMQALVEFVHTGAGVLAVTGAAGSGKSALLARLVTLSDPLFISRFADMVETVPAPLRPRPRAVDAAVLARGKSSLALIEDLLAALGTEGAGDELPLQALLDQVAAACADAPEPVTLVVDGLDEAQEPTACLSDVIAPLARLRAANGEPAVRLVLGMRSSAQDDGDGTLQDAAADQLLGFLHTVLQAGLGESCVPLDLLRTDGRQTAADITAYVEMVLQAAEDSPYAGHGAAAAEVAAVIAQAVKPSFLDARLAAAQLRSAIGRQDVHDPFWRGRLQAGTTALLSNDLRQVARDQDISLGLLLAVLRATAFAQGAGLPWAEVWPAVAAAVIGPDAPSAGEIDAVIRMVRHSRLVGYLAVGEEDGRVTYRPAHQRVVEVLLSEPESLLTIEPHGGAAILDAPAGGALRSPEEVHRAIAGACAQLARAADPLAPHPYVRRHTAAHAQAGHALDDAIMPLSLAARETSGTLRTRLGLPLPVDDPSRRVLTAAGLIEPYVDDSTDVASRAASIRFQLAALTRHGLSDGARVPQPPETWEEAPALTATAVLWRPGGNVVGFPAGHVHTLCTWNTRDERGLIAAGTRHGIDIWDSSGQRLVQISCPSVWDLTVLAGNSGRAFLAAATSQGAGIFDPVSGQRLAWLPLAQAREVHVLRQGFDRWLLAIATSREMLAWAPSEQTHERIRLPEDRLVFTGGAWVRDAAGESWRLFRRLKGAPLLFNPRTRQARPVALKPTTVRSLAAVAGPEGGGDVLAVVRKTQAVDLLDPFGGRLISSGFSPGGKVLQVPVPGGRSLLGVWDGAMITVWDASGPRPRQVSQFLSRAGSRAAGVRVQGDSVALVASSDEGILLHQVEPTSTRPDVFGVTVTTPGMAIAQAADGRQLVAVSTLMDLTLLDPVSHQPLYRLGTQGPLGVLEVVPGQGDIPALVFSQRGRICRWEPQFDTVQHIAVADNSRYHASVTVRLPNGQTCLVLAHSRGINALALQSKQITALSTSTPVTHLLMLPSPPGQCLVAGLGRGKVTVWDVVTGKIMQEVPLMAPTAVVRAVCLLPLPSTPTAVAIATSGRVSVWDSGSWECLHEFEVPSTYAMVPLSRDNGASLLVTATATGLRLWEPDTGRLARSLITAAPVTSVVHTTTAGHRLHIGGPAGLAALTWSPNAQFD</sequence>
<dbReference type="SUPFAM" id="SSF50998">
    <property type="entry name" value="Quinoprotein alcohol dehydrogenase-like"/>
    <property type="match status" value="1"/>
</dbReference>
<keyword evidence="3" id="KW-1185">Reference proteome</keyword>
<dbReference type="InterPro" id="IPR015943">
    <property type="entry name" value="WD40/YVTN_repeat-like_dom_sf"/>
</dbReference>
<dbReference type="Gene3D" id="2.130.10.10">
    <property type="entry name" value="YVTN repeat-like/Quinoprotein amine dehydrogenase"/>
    <property type="match status" value="1"/>
</dbReference>
<dbReference type="InterPro" id="IPR049052">
    <property type="entry name" value="nSTAND1"/>
</dbReference>
<accession>A0A918ILA8</accession>
<dbReference type="InterPro" id="IPR011047">
    <property type="entry name" value="Quinoprotein_ADH-like_sf"/>
</dbReference>
<protein>
    <recommendedName>
        <fullName evidence="1">Novel STAND NTPase 1 domain-containing protein</fullName>
    </recommendedName>
</protein>
<proteinExistence type="predicted"/>
<dbReference type="Proteomes" id="UP000618795">
    <property type="component" value="Unassembled WGS sequence"/>
</dbReference>
<dbReference type="Pfam" id="PF20703">
    <property type="entry name" value="nSTAND1"/>
    <property type="match status" value="1"/>
</dbReference>
<reference evidence="2" key="2">
    <citation type="submission" date="2020-09" db="EMBL/GenBank/DDBJ databases">
        <authorList>
            <person name="Sun Q."/>
            <person name="Ohkuma M."/>
        </authorList>
    </citation>
    <scope>NUCLEOTIDE SEQUENCE</scope>
    <source>
        <strain evidence="2">JCM 4369</strain>
    </source>
</reference>
<feature type="domain" description="Novel STAND NTPase 1" evidence="1">
    <location>
        <begin position="291"/>
        <end position="456"/>
    </location>
</feature>
<name>A0A918ILA8_9ACTN</name>
<evidence type="ECO:0000313" key="3">
    <source>
        <dbReference type="Proteomes" id="UP000618795"/>
    </source>
</evidence>
<gene>
    <name evidence="2" type="ORF">GCM10010260_80900</name>
</gene>
<reference evidence="2" key="1">
    <citation type="journal article" date="2014" name="Int. J. Syst. Evol. Microbiol.">
        <title>Complete genome sequence of Corynebacterium casei LMG S-19264T (=DSM 44701T), isolated from a smear-ripened cheese.</title>
        <authorList>
            <consortium name="US DOE Joint Genome Institute (JGI-PGF)"/>
            <person name="Walter F."/>
            <person name="Albersmeier A."/>
            <person name="Kalinowski J."/>
            <person name="Ruckert C."/>
        </authorList>
    </citation>
    <scope>NUCLEOTIDE SEQUENCE</scope>
    <source>
        <strain evidence="2">JCM 4369</strain>
    </source>
</reference>